<keyword evidence="2 4" id="KW-0378">Hydrolase</keyword>
<evidence type="ECO:0000313" key="7">
    <source>
        <dbReference type="EMBL" id="MFD1745452.1"/>
    </source>
</evidence>
<dbReference type="PROSITE" id="PS51764">
    <property type="entry name" value="GH26"/>
    <property type="match status" value="1"/>
</dbReference>
<dbReference type="InterPro" id="IPR017853">
    <property type="entry name" value="GH"/>
</dbReference>
<dbReference type="EMBL" id="JBHUEQ010000015">
    <property type="protein sequence ID" value="MFD1745452.1"/>
    <property type="molecule type" value="Genomic_DNA"/>
</dbReference>
<keyword evidence="8" id="KW-1185">Reference proteome</keyword>
<sequence>MSRFSRRQFSIAALSMGGLAASGALTRTVANLPSQQTIRDKRPILRQDGLAFGAYDPWGDFGGQSGVSTEALFLPWEDVDLASLRAADSYAAERNRNLLITVEPWSWDENWRVSSDELRRRVLNGTYDGNMREISRVAGSLSRPVVIRWAQEMEDTTGRFSWSGWPPEDFQTAWRRMIGIVRQEAPNARIMWSPKGLPNLAAYFPGGDQLDLIGLSVFGLEQYDELSLGGARAFVEALKPGYDLVQPFGKEVWVAELGYEGSDAYVSNWMNDATLRPAEMDLLTEVVYFNDREVHPWPLNLGQPDWRVVRQASL</sequence>
<evidence type="ECO:0000313" key="8">
    <source>
        <dbReference type="Proteomes" id="UP001597322"/>
    </source>
</evidence>
<evidence type="ECO:0000259" key="6">
    <source>
        <dbReference type="PROSITE" id="PS51764"/>
    </source>
</evidence>
<comment type="caution">
    <text evidence="7">The sequence shown here is derived from an EMBL/GenBank/DDBJ whole genome shotgun (WGS) entry which is preliminary data.</text>
</comment>
<protein>
    <submittedName>
        <fullName evidence="7">Glycosyl hydrolase family 5</fullName>
    </submittedName>
</protein>
<dbReference type="PANTHER" id="PTHR40079:SF4">
    <property type="entry name" value="GH26 DOMAIN-CONTAINING PROTEIN-RELATED"/>
    <property type="match status" value="1"/>
</dbReference>
<feature type="chain" id="PRO_5047305467" evidence="5">
    <location>
        <begin position="21"/>
        <end position="314"/>
    </location>
</feature>
<evidence type="ECO:0000256" key="1">
    <source>
        <dbReference type="ARBA" id="ARBA00007754"/>
    </source>
</evidence>
<evidence type="ECO:0000256" key="2">
    <source>
        <dbReference type="ARBA" id="ARBA00022801"/>
    </source>
</evidence>
<dbReference type="PANTHER" id="PTHR40079">
    <property type="entry name" value="MANNAN ENDO-1,4-BETA-MANNOSIDASE E-RELATED"/>
    <property type="match status" value="1"/>
</dbReference>
<dbReference type="InterPro" id="IPR022790">
    <property type="entry name" value="GH26_dom"/>
</dbReference>
<feature type="signal peptide" evidence="5">
    <location>
        <begin position="1"/>
        <end position="20"/>
    </location>
</feature>
<proteinExistence type="inferred from homology"/>
<dbReference type="InterPro" id="IPR000805">
    <property type="entry name" value="Glyco_hydro_26"/>
</dbReference>
<organism evidence="7 8">
    <name type="scientific">Rhizobium helianthi</name>
    <dbReference type="NCBI Taxonomy" id="1132695"/>
    <lineage>
        <taxon>Bacteria</taxon>
        <taxon>Pseudomonadati</taxon>
        <taxon>Pseudomonadota</taxon>
        <taxon>Alphaproteobacteria</taxon>
        <taxon>Hyphomicrobiales</taxon>
        <taxon>Rhizobiaceae</taxon>
        <taxon>Rhizobium/Agrobacterium group</taxon>
        <taxon>Rhizobium</taxon>
    </lineage>
</organism>
<dbReference type="SUPFAM" id="SSF51445">
    <property type="entry name" value="(Trans)glycosidases"/>
    <property type="match status" value="1"/>
</dbReference>
<name>A0ABW4M2U8_9HYPH</name>
<feature type="active site" description="Proton donor" evidence="4">
    <location>
        <position position="152"/>
    </location>
</feature>
<dbReference type="RefSeq" id="WP_377399137.1">
    <property type="nucleotide sequence ID" value="NZ_JBHUEQ010000015.1"/>
</dbReference>
<gene>
    <name evidence="7" type="ORF">ACFSE1_08280</name>
</gene>
<accession>A0ABW4M2U8</accession>
<evidence type="ECO:0000256" key="4">
    <source>
        <dbReference type="PROSITE-ProRule" id="PRU01100"/>
    </source>
</evidence>
<evidence type="ECO:0000256" key="5">
    <source>
        <dbReference type="SAM" id="SignalP"/>
    </source>
</evidence>
<dbReference type="GO" id="GO:0016787">
    <property type="term" value="F:hydrolase activity"/>
    <property type="evidence" value="ECO:0007669"/>
    <property type="project" value="UniProtKB-KW"/>
</dbReference>
<comment type="similarity">
    <text evidence="1 4">Belongs to the glycosyl hydrolase 26 family.</text>
</comment>
<dbReference type="Gene3D" id="3.20.20.80">
    <property type="entry name" value="Glycosidases"/>
    <property type="match status" value="1"/>
</dbReference>
<keyword evidence="5" id="KW-0732">Signal</keyword>
<feature type="domain" description="GH26" evidence="6">
    <location>
        <begin position="20"/>
        <end position="314"/>
    </location>
</feature>
<dbReference type="Proteomes" id="UP001597322">
    <property type="component" value="Unassembled WGS sequence"/>
</dbReference>
<reference evidence="8" key="1">
    <citation type="journal article" date="2019" name="Int. J. Syst. Evol. Microbiol.">
        <title>The Global Catalogue of Microorganisms (GCM) 10K type strain sequencing project: providing services to taxonomists for standard genome sequencing and annotation.</title>
        <authorList>
            <consortium name="The Broad Institute Genomics Platform"/>
            <consortium name="The Broad Institute Genome Sequencing Center for Infectious Disease"/>
            <person name="Wu L."/>
            <person name="Ma J."/>
        </authorList>
    </citation>
    <scope>NUCLEOTIDE SEQUENCE [LARGE SCALE GENOMIC DNA]</scope>
    <source>
        <strain evidence="8">CG52</strain>
    </source>
</reference>
<evidence type="ECO:0000256" key="3">
    <source>
        <dbReference type="ARBA" id="ARBA00023295"/>
    </source>
</evidence>
<keyword evidence="3 4" id="KW-0326">Glycosidase</keyword>
<feature type="active site" description="Nucleophile" evidence="4">
    <location>
        <position position="256"/>
    </location>
</feature>